<organism evidence="1 2">
    <name type="scientific">Buteo japonicus</name>
    <dbReference type="NCBI Taxonomy" id="224669"/>
    <lineage>
        <taxon>Eukaryota</taxon>
        <taxon>Metazoa</taxon>
        <taxon>Chordata</taxon>
        <taxon>Craniata</taxon>
        <taxon>Vertebrata</taxon>
        <taxon>Euteleostomi</taxon>
        <taxon>Archelosauria</taxon>
        <taxon>Archosauria</taxon>
        <taxon>Dinosauria</taxon>
        <taxon>Saurischia</taxon>
        <taxon>Theropoda</taxon>
        <taxon>Coelurosauria</taxon>
        <taxon>Aves</taxon>
        <taxon>Neognathae</taxon>
        <taxon>Neoaves</taxon>
        <taxon>Telluraves</taxon>
        <taxon>Accipitrimorphae</taxon>
        <taxon>Accipitriformes</taxon>
        <taxon>Accipitridae</taxon>
        <taxon>Accipitrinae</taxon>
        <taxon>Buteo</taxon>
    </lineage>
</organism>
<reference evidence="1" key="1">
    <citation type="submission" date="2025-08" db="UniProtKB">
        <authorList>
            <consortium name="Ensembl"/>
        </authorList>
    </citation>
    <scope>IDENTIFICATION</scope>
</reference>
<sequence>WSLVKSPWQFLCFSTYFPIVKKKWCLEFKTYSTAFGGFLSMLSTRLVSSAVSGTLGQLMCRAAHGLPCSAQVARQWQG</sequence>
<keyword evidence="2" id="KW-1185">Reference proteome</keyword>
<dbReference type="Ensembl" id="ENSBJAT00000025223.1">
    <property type="protein sequence ID" value="ENSBJAP00000024542.1"/>
    <property type="gene ID" value="ENSBJAG00000015719.1"/>
</dbReference>
<reference evidence="1" key="2">
    <citation type="submission" date="2025-09" db="UniProtKB">
        <authorList>
            <consortium name="Ensembl"/>
        </authorList>
    </citation>
    <scope>IDENTIFICATION</scope>
</reference>
<evidence type="ECO:0000313" key="2">
    <source>
        <dbReference type="Proteomes" id="UP000694555"/>
    </source>
</evidence>
<evidence type="ECO:0000313" key="1">
    <source>
        <dbReference type="Ensembl" id="ENSBJAP00000024542.1"/>
    </source>
</evidence>
<dbReference type="AlphaFoldDB" id="A0A8C0C1D8"/>
<accession>A0A8C0C1D8</accession>
<proteinExistence type="predicted"/>
<dbReference type="Proteomes" id="UP000694555">
    <property type="component" value="Unplaced"/>
</dbReference>
<name>A0A8C0C1D8_9AVES</name>
<protein>
    <submittedName>
        <fullName evidence="1">Uncharacterized protein</fullName>
    </submittedName>
</protein>